<dbReference type="EMBL" id="JADWOX010000021">
    <property type="protein sequence ID" value="MBI1686377.1"/>
    <property type="molecule type" value="Genomic_DNA"/>
</dbReference>
<evidence type="ECO:0000256" key="1">
    <source>
        <dbReference type="SAM" id="Phobius"/>
    </source>
</evidence>
<feature type="transmembrane region" description="Helical" evidence="1">
    <location>
        <begin position="90"/>
        <end position="108"/>
    </location>
</feature>
<keyword evidence="1" id="KW-0472">Membrane</keyword>
<feature type="transmembrane region" description="Helical" evidence="1">
    <location>
        <begin position="61"/>
        <end position="78"/>
    </location>
</feature>
<reference evidence="2 3" key="1">
    <citation type="submission" date="2020-11" db="EMBL/GenBank/DDBJ databases">
        <title>genome sequence of strain KACC 18849.</title>
        <authorList>
            <person name="Gao J."/>
            <person name="Zhang X."/>
        </authorList>
    </citation>
    <scope>NUCLEOTIDE SEQUENCE [LARGE SCALE GENOMIC DNA]</scope>
    <source>
        <strain evidence="2 3">KACC 18849</strain>
    </source>
</reference>
<dbReference type="Proteomes" id="UP000639859">
    <property type="component" value="Unassembled WGS sequence"/>
</dbReference>
<keyword evidence="3" id="KW-1185">Reference proteome</keyword>
<dbReference type="RefSeq" id="WP_198578266.1">
    <property type="nucleotide sequence ID" value="NZ_JADWOX010000021.1"/>
</dbReference>
<keyword evidence="1" id="KW-0812">Transmembrane</keyword>
<dbReference type="InterPro" id="IPR008523">
    <property type="entry name" value="DUF805"/>
</dbReference>
<dbReference type="PANTHER" id="PTHR34980">
    <property type="entry name" value="INNER MEMBRANE PROTEIN-RELATED-RELATED"/>
    <property type="match status" value="1"/>
</dbReference>
<dbReference type="PANTHER" id="PTHR34980:SF2">
    <property type="entry name" value="INNER MEMBRANE PROTEIN YHAH-RELATED"/>
    <property type="match status" value="1"/>
</dbReference>
<sequence>MSIFKPLIRFADFRGRSDRSELLQFLMLSLTLLLSVAYLWGMGWGLADGLRGAPPRSPAPVAQYLGLLLLLPALSLSIRRLHDIDRSGWWLLLNLVPGGIAVLIVFLLQDGGVGDNRFGPPQPTAQAGGATASA</sequence>
<name>A0ABS0T686_9CAUL</name>
<evidence type="ECO:0000313" key="2">
    <source>
        <dbReference type="EMBL" id="MBI1686377.1"/>
    </source>
</evidence>
<proteinExistence type="predicted"/>
<accession>A0ABS0T686</accession>
<protein>
    <submittedName>
        <fullName evidence="2">DUF805 domain-containing protein</fullName>
    </submittedName>
</protein>
<evidence type="ECO:0000313" key="3">
    <source>
        <dbReference type="Proteomes" id="UP000639859"/>
    </source>
</evidence>
<keyword evidence="1" id="KW-1133">Transmembrane helix</keyword>
<dbReference type="Pfam" id="PF05656">
    <property type="entry name" value="DUF805"/>
    <property type="match status" value="1"/>
</dbReference>
<feature type="transmembrane region" description="Helical" evidence="1">
    <location>
        <begin position="21"/>
        <end position="41"/>
    </location>
</feature>
<gene>
    <name evidence="2" type="ORF">I4Q42_22130</name>
</gene>
<organism evidence="2 3">
    <name type="scientific">Caulobacter hibisci</name>
    <dbReference type="NCBI Taxonomy" id="2035993"/>
    <lineage>
        <taxon>Bacteria</taxon>
        <taxon>Pseudomonadati</taxon>
        <taxon>Pseudomonadota</taxon>
        <taxon>Alphaproteobacteria</taxon>
        <taxon>Caulobacterales</taxon>
        <taxon>Caulobacteraceae</taxon>
        <taxon>Caulobacter</taxon>
    </lineage>
</organism>
<comment type="caution">
    <text evidence="2">The sequence shown here is derived from an EMBL/GenBank/DDBJ whole genome shotgun (WGS) entry which is preliminary data.</text>
</comment>